<dbReference type="Gene3D" id="1.25.10.10">
    <property type="entry name" value="Leucine-rich Repeat Variant"/>
    <property type="match status" value="1"/>
</dbReference>
<evidence type="ECO:0000259" key="5">
    <source>
        <dbReference type="PROSITE" id="PS50166"/>
    </source>
</evidence>
<proteinExistence type="inferred from homology"/>
<reference evidence="6 7" key="1">
    <citation type="journal article" date="2020" name="Elife">
        <title>Loss of centromere function drives karyotype evolution in closely related Malassezia species.</title>
        <authorList>
            <person name="Sankaranarayanan S.R."/>
            <person name="Ianiri G."/>
            <person name="Coelho M.A."/>
            <person name="Reza M.H."/>
            <person name="Thimmappa B.C."/>
            <person name="Ganguly P."/>
            <person name="Vadnala R.N."/>
            <person name="Sun S."/>
            <person name="Siddharthan R."/>
            <person name="Tellgren-Roth C."/>
            <person name="Dawson T.L."/>
            <person name="Heitman J."/>
            <person name="Sanyal K."/>
        </authorList>
    </citation>
    <scope>NUCLEOTIDE SEQUENCE [LARGE SCALE GENOMIC DNA]</scope>
    <source>
        <strain evidence="6">CBS14141</strain>
    </source>
</reference>
<dbReference type="PANTHER" id="PTHR10997">
    <property type="entry name" value="IMPORTIN-7, 8, 11"/>
    <property type="match status" value="1"/>
</dbReference>
<sequence>MRAEPAFAPSALLDTLAAATSTSDAAILQQANQQLDAWEADEAYWLALVQVAFDTSHASQPDADAYTNLRRLAIIRFKNGVLKFWRPRVLRGGTVKISDATKEHIRSQLLQVLHETDRTIALQAAVAIARIARIDYPNDWPKLIPMMREAIETACASIHRAASAGEPMDATAQDTLLLLRASDVLRQCLKEFETVRVLAGKLRMTDLARTLLPVLQPAFEQLFADTFDLREATAASVATWSHTPGVHERIRACHLLFKVLHRLALADTGIISVQVQQRQGKGDNLAYAFFVCTPRQLETLMQLRLYVVEAARADAQLASLVVPLTKYMTVYAKFHLALVNKMHNKVAQWPGWAEVAWWYWTVLRTAAQNGAAAALHKPEAASDEAYIVPYPYRWLVLTLVIVRTTLMCWRRNRPTDSPFVGMSGAHFEIEAVDVLLSTYLRLTSDDLMRWQESPEEFAIEETQADADLDIRPAAESLLKALSEWCVRSVRAGVTPDMVPNVAETVFARFHAARTLDCTSLDVVLARDAIYTALGLCRDQLDPNLTEDDEEIGGATLGPENIHRMSDAIRTRLIPEAMMLPPTVDASWVVIRRRIAWLLWEWSEQVLTEMRPDVYGVLVQLLSYQPGRTDAAVQLAAARSLMALADTVEFDAETFEPFLGDALAGLVYLIADGELSEVGSIRTVASTLSVLIERMGARTAPYAPRLVQLIPTLWAHEDPEARAKPSILEFLGKLAIAVGPSLYDPHSPVLLELHSTVSHVVRDSLTPAMAPLLGYDALLLFAHALQATQHLSNALFSLTEAVVSLVLQPDYAPLVCRIWEELCLLAPVDLLERFGAEMYAALGSLFADRDSPVIVAPLGAIESHLCTLAADGRPEALRYFVETLHSTNLFAMLVATLLRDEESAVIATKFVCLLSRLAYSLLAPYFHELVRASTPIVAQALADKPAVQNALQGSHPGALWTLLLPALIRRVENMASMRKMKITALGIASILRGATSAEDTDVLRLVPEMVGVWTDILGQVVEDSHGNSLLYEREQSPDQLGASEDLDDELELGLLGSVFGALEDTSPTAKRSEQLMQKDPVVTEPLRPYISTSLNMALAAHPQNTESGAILHQALASIDPLVIDVLHKDLVQPPAS</sequence>
<dbReference type="InterPro" id="IPR011989">
    <property type="entry name" value="ARM-like"/>
</dbReference>
<keyword evidence="4" id="KW-0539">Nucleus</keyword>
<evidence type="ECO:0000256" key="2">
    <source>
        <dbReference type="ARBA" id="ARBA00007991"/>
    </source>
</evidence>
<keyword evidence="7" id="KW-1185">Reference proteome</keyword>
<dbReference type="InterPro" id="IPR016024">
    <property type="entry name" value="ARM-type_fold"/>
</dbReference>
<feature type="domain" description="Importin N-terminal" evidence="5">
    <location>
        <begin position="31"/>
        <end position="115"/>
    </location>
</feature>
<gene>
    <name evidence="6" type="ORF">GLX27_001328</name>
</gene>
<dbReference type="EMBL" id="CP046234">
    <property type="protein sequence ID" value="WFD46691.1"/>
    <property type="molecule type" value="Genomic_DNA"/>
</dbReference>
<evidence type="ECO:0000313" key="6">
    <source>
        <dbReference type="EMBL" id="WFD46691.1"/>
    </source>
</evidence>
<evidence type="ECO:0000256" key="3">
    <source>
        <dbReference type="ARBA" id="ARBA00022448"/>
    </source>
</evidence>
<name>A0ABY8EMA5_MALFU</name>
<dbReference type="Proteomes" id="UP000818624">
    <property type="component" value="Chromosome 1"/>
</dbReference>
<keyword evidence="3" id="KW-0813">Transport</keyword>
<dbReference type="SMART" id="SM00913">
    <property type="entry name" value="IBN_N"/>
    <property type="match status" value="1"/>
</dbReference>
<comment type="similarity">
    <text evidence="2">Belongs to the importin beta family.</text>
</comment>
<dbReference type="InterPro" id="IPR058669">
    <property type="entry name" value="TPR_IPO7/11-like"/>
</dbReference>
<dbReference type="Pfam" id="PF03810">
    <property type="entry name" value="IBN_N"/>
    <property type="match status" value="1"/>
</dbReference>
<dbReference type="InterPro" id="IPR001494">
    <property type="entry name" value="Importin-beta_N"/>
</dbReference>
<organism evidence="6 7">
    <name type="scientific">Malassezia furfur</name>
    <name type="common">Pityriasis versicolor infection agent</name>
    <name type="synonym">Pityrosporum furfur</name>
    <dbReference type="NCBI Taxonomy" id="55194"/>
    <lineage>
        <taxon>Eukaryota</taxon>
        <taxon>Fungi</taxon>
        <taxon>Dikarya</taxon>
        <taxon>Basidiomycota</taxon>
        <taxon>Ustilaginomycotina</taxon>
        <taxon>Malasseziomycetes</taxon>
        <taxon>Malasseziales</taxon>
        <taxon>Malasseziaceae</taxon>
        <taxon>Malassezia</taxon>
    </lineage>
</organism>
<protein>
    <recommendedName>
        <fullName evidence="5">Importin N-terminal domain-containing protein</fullName>
    </recommendedName>
</protein>
<dbReference type="PROSITE" id="PS50166">
    <property type="entry name" value="IMPORTIN_B_NT"/>
    <property type="match status" value="1"/>
</dbReference>
<dbReference type="Pfam" id="PF25758">
    <property type="entry name" value="TPR_IPO11"/>
    <property type="match status" value="1"/>
</dbReference>
<evidence type="ECO:0000313" key="7">
    <source>
        <dbReference type="Proteomes" id="UP000818624"/>
    </source>
</evidence>
<evidence type="ECO:0000256" key="1">
    <source>
        <dbReference type="ARBA" id="ARBA00004123"/>
    </source>
</evidence>
<accession>A0ABY8EMA5</accession>
<dbReference type="PANTHER" id="PTHR10997:SF7">
    <property type="entry name" value="IMPORTIN-11"/>
    <property type="match status" value="1"/>
</dbReference>
<comment type="subcellular location">
    <subcellularLocation>
        <location evidence="1">Nucleus</location>
    </subcellularLocation>
</comment>
<evidence type="ECO:0000256" key="4">
    <source>
        <dbReference type="ARBA" id="ARBA00023242"/>
    </source>
</evidence>
<dbReference type="SUPFAM" id="SSF48371">
    <property type="entry name" value="ARM repeat"/>
    <property type="match status" value="1"/>
</dbReference>